<accession>A0A0F8ZR58</accession>
<dbReference type="CDD" id="cd00077">
    <property type="entry name" value="HDc"/>
    <property type="match status" value="1"/>
</dbReference>
<protein>
    <recommendedName>
        <fullName evidence="1">HDOD domain-containing protein</fullName>
    </recommendedName>
</protein>
<dbReference type="NCBIfam" id="TIGR00277">
    <property type="entry name" value="HDIG"/>
    <property type="match status" value="1"/>
</dbReference>
<dbReference type="PANTHER" id="PTHR33525">
    <property type="match status" value="1"/>
</dbReference>
<sequence>LNTVKNLALSTAVLGSLGKGSDFQALNMEGFWRHSICVGVTAKLIAKHRRVDVKLCDEYFMAGLLHDLGKIPLNNRFADSYVEAMAVTDREKLPLYQAEEKVLGLNHEEAGKLIVESWKLGRNVIDVVSFHHNQESYTGDNRELVNTISIANYFANTYEIGFSGDRYPEELPPALMTDLGIDWDFLEGLEDSVNAEIEKAQIFLQVSD</sequence>
<proteinExistence type="predicted"/>
<dbReference type="InterPro" id="IPR013976">
    <property type="entry name" value="HDOD"/>
</dbReference>
<feature type="non-terminal residue" evidence="2">
    <location>
        <position position="1"/>
    </location>
</feature>
<organism evidence="2">
    <name type="scientific">marine sediment metagenome</name>
    <dbReference type="NCBI Taxonomy" id="412755"/>
    <lineage>
        <taxon>unclassified sequences</taxon>
        <taxon>metagenomes</taxon>
        <taxon>ecological metagenomes</taxon>
    </lineage>
</organism>
<dbReference type="AlphaFoldDB" id="A0A0F8ZR58"/>
<evidence type="ECO:0000259" key="1">
    <source>
        <dbReference type="PROSITE" id="PS51833"/>
    </source>
</evidence>
<dbReference type="PROSITE" id="PS51833">
    <property type="entry name" value="HDOD"/>
    <property type="match status" value="1"/>
</dbReference>
<reference evidence="2" key="1">
    <citation type="journal article" date="2015" name="Nature">
        <title>Complex archaea that bridge the gap between prokaryotes and eukaryotes.</title>
        <authorList>
            <person name="Spang A."/>
            <person name="Saw J.H."/>
            <person name="Jorgensen S.L."/>
            <person name="Zaremba-Niedzwiedzka K."/>
            <person name="Martijn J."/>
            <person name="Lind A.E."/>
            <person name="van Eijk R."/>
            <person name="Schleper C."/>
            <person name="Guy L."/>
            <person name="Ettema T.J."/>
        </authorList>
    </citation>
    <scope>NUCLEOTIDE SEQUENCE</scope>
</reference>
<name>A0A0F8ZR58_9ZZZZ</name>
<dbReference type="PANTHER" id="PTHR33525:SF3">
    <property type="entry name" value="RIBONUCLEASE Y"/>
    <property type="match status" value="1"/>
</dbReference>
<dbReference type="Gene3D" id="1.10.3210.10">
    <property type="entry name" value="Hypothetical protein af1432"/>
    <property type="match status" value="1"/>
</dbReference>
<gene>
    <name evidence="2" type="ORF">LCGC14_3004810</name>
</gene>
<evidence type="ECO:0000313" key="2">
    <source>
        <dbReference type="EMBL" id="KKK62391.1"/>
    </source>
</evidence>
<feature type="domain" description="HDOD" evidence="1">
    <location>
        <begin position="1"/>
        <end position="134"/>
    </location>
</feature>
<dbReference type="InterPro" id="IPR003607">
    <property type="entry name" value="HD/PDEase_dom"/>
</dbReference>
<dbReference type="InterPro" id="IPR052340">
    <property type="entry name" value="RNase_Y/CdgJ"/>
</dbReference>
<dbReference type="Pfam" id="PF08668">
    <property type="entry name" value="HDOD"/>
    <property type="match status" value="1"/>
</dbReference>
<dbReference type="SUPFAM" id="SSF109604">
    <property type="entry name" value="HD-domain/PDEase-like"/>
    <property type="match status" value="1"/>
</dbReference>
<comment type="caution">
    <text evidence="2">The sequence shown here is derived from an EMBL/GenBank/DDBJ whole genome shotgun (WGS) entry which is preliminary data.</text>
</comment>
<dbReference type="InterPro" id="IPR006675">
    <property type="entry name" value="HDIG_dom"/>
</dbReference>
<dbReference type="EMBL" id="LAZR01062014">
    <property type="protein sequence ID" value="KKK62391.1"/>
    <property type="molecule type" value="Genomic_DNA"/>
</dbReference>